<comment type="caution">
    <text evidence="3">The sequence shown here is derived from an EMBL/GenBank/DDBJ whole genome shotgun (WGS) entry which is preliminary data.</text>
</comment>
<dbReference type="Pfam" id="PF01497">
    <property type="entry name" value="Peripla_BP_2"/>
    <property type="match status" value="1"/>
</dbReference>
<reference evidence="3" key="2">
    <citation type="submission" date="2021-01" db="EMBL/GenBank/DDBJ databases">
        <authorList>
            <person name="Mieszkin S."/>
            <person name="Pouder E."/>
            <person name="Alain K."/>
        </authorList>
    </citation>
    <scope>NUCLEOTIDE SEQUENCE</scope>
    <source>
        <strain evidence="3">HW T2.11</strain>
    </source>
</reference>
<dbReference type="Gene3D" id="3.40.50.1980">
    <property type="entry name" value="Nitrogenase molybdenum iron protein domain"/>
    <property type="match status" value="2"/>
</dbReference>
<dbReference type="AlphaFoldDB" id="A0A963YPV5"/>
<dbReference type="InterPro" id="IPR050902">
    <property type="entry name" value="ABC_Transporter_SBP"/>
</dbReference>
<reference evidence="3" key="1">
    <citation type="journal article" date="2021" name="Microorganisms">
        <title>Acidisoma silvae sp. nov. and Acidisomacellulosilytica sp. nov., Two Acidophilic Bacteria Isolated from Decaying Wood, Hydrolyzing Cellulose and Producing Poly-3-hydroxybutyrate.</title>
        <authorList>
            <person name="Mieszkin S."/>
            <person name="Pouder E."/>
            <person name="Uroz S."/>
            <person name="Simon-Colin C."/>
            <person name="Alain K."/>
        </authorList>
    </citation>
    <scope>NUCLEOTIDE SEQUENCE</scope>
    <source>
        <strain evidence="3">HW T2.11</strain>
    </source>
</reference>
<dbReference type="SUPFAM" id="SSF53807">
    <property type="entry name" value="Helical backbone' metal receptor"/>
    <property type="match status" value="1"/>
</dbReference>
<evidence type="ECO:0000313" key="4">
    <source>
        <dbReference type="Proteomes" id="UP000708298"/>
    </source>
</evidence>
<keyword evidence="1" id="KW-0732">Signal</keyword>
<dbReference type="PANTHER" id="PTHR30535">
    <property type="entry name" value="VITAMIN B12-BINDING PROTEIN"/>
    <property type="match status" value="1"/>
</dbReference>
<dbReference type="PROSITE" id="PS50983">
    <property type="entry name" value="FE_B12_PBP"/>
    <property type="match status" value="1"/>
</dbReference>
<gene>
    <name evidence="3" type="ORF">ASILVAE211_06575</name>
</gene>
<dbReference type="PANTHER" id="PTHR30535:SF4">
    <property type="entry name" value="HEMIN-BINDING PERIPLASMIC PROTEIN HMUT"/>
    <property type="match status" value="1"/>
</dbReference>
<dbReference type="EMBL" id="JAESVB010000002">
    <property type="protein sequence ID" value="MCB8874841.1"/>
    <property type="molecule type" value="Genomic_DNA"/>
</dbReference>
<dbReference type="Proteomes" id="UP000708298">
    <property type="component" value="Unassembled WGS sequence"/>
</dbReference>
<evidence type="ECO:0000259" key="2">
    <source>
        <dbReference type="PROSITE" id="PS50983"/>
    </source>
</evidence>
<name>A0A963YPV5_9PROT</name>
<feature type="chain" id="PRO_5037217908" evidence="1">
    <location>
        <begin position="32"/>
        <end position="293"/>
    </location>
</feature>
<keyword evidence="4" id="KW-1185">Reference proteome</keyword>
<proteinExistence type="predicted"/>
<dbReference type="RefSeq" id="WP_227320502.1">
    <property type="nucleotide sequence ID" value="NZ_JAESVB010000002.1"/>
</dbReference>
<organism evidence="3 4">
    <name type="scientific">Acidisoma silvae</name>
    <dbReference type="NCBI Taxonomy" id="2802396"/>
    <lineage>
        <taxon>Bacteria</taxon>
        <taxon>Pseudomonadati</taxon>
        <taxon>Pseudomonadota</taxon>
        <taxon>Alphaproteobacteria</taxon>
        <taxon>Acetobacterales</taxon>
        <taxon>Acidocellaceae</taxon>
        <taxon>Acidisoma</taxon>
    </lineage>
</organism>
<accession>A0A963YPV5</accession>
<sequence length="293" mass="30034">MRALPWLPPRLLAGTLLTAAIFAVPFNAAFAQTHIVSVGGAVTEIVYDLHQQDRLAGVDSTSDYPEGAKTRPDIGYMRRLAAEPILALHPDLLLIEAGSGPQGVLTQLQGAGVPIIMIPDQPGLPGVLDKIHTVAAALGQQAAGDVLAAQVEDSGQKLAARLTHVQRHPKVLVLMSGGKGNILAAGDGTAAQAIIRLAGGQNAVTGFPGYAPLSPEIVAASAPDVILIPDFALPGLGGEEAVLTLPDLAGSPAARNKRIVVMDGMLLLGFGPRTPQAAAQLAAVLHPDLPSAQ</sequence>
<dbReference type="InterPro" id="IPR002491">
    <property type="entry name" value="ABC_transptr_periplasmic_BD"/>
</dbReference>
<evidence type="ECO:0000313" key="3">
    <source>
        <dbReference type="EMBL" id="MCB8874841.1"/>
    </source>
</evidence>
<protein>
    <submittedName>
        <fullName evidence="3">ABC transporter substrate-binding protein</fullName>
    </submittedName>
</protein>
<feature type="domain" description="Fe/B12 periplasmic-binding" evidence="2">
    <location>
        <begin position="34"/>
        <end position="289"/>
    </location>
</feature>
<evidence type="ECO:0000256" key="1">
    <source>
        <dbReference type="SAM" id="SignalP"/>
    </source>
</evidence>
<feature type="signal peptide" evidence="1">
    <location>
        <begin position="1"/>
        <end position="31"/>
    </location>
</feature>